<name>A0ABV1WU16_9ACTN</name>
<evidence type="ECO:0000259" key="4">
    <source>
        <dbReference type="PROSITE" id="PS50949"/>
    </source>
</evidence>
<dbReference type="PRINTS" id="PR00035">
    <property type="entry name" value="HTHGNTR"/>
</dbReference>
<dbReference type="SMART" id="SM00345">
    <property type="entry name" value="HTH_GNTR"/>
    <property type="match status" value="1"/>
</dbReference>
<protein>
    <submittedName>
        <fullName evidence="5">GntR family transcriptional regulator</fullName>
    </submittedName>
</protein>
<dbReference type="InterPro" id="IPR000524">
    <property type="entry name" value="Tscrpt_reg_HTH_GntR"/>
</dbReference>
<evidence type="ECO:0000313" key="5">
    <source>
        <dbReference type="EMBL" id="MER7180238.1"/>
    </source>
</evidence>
<dbReference type="Gene3D" id="1.10.10.10">
    <property type="entry name" value="Winged helix-like DNA-binding domain superfamily/Winged helix DNA-binding domain"/>
    <property type="match status" value="1"/>
</dbReference>
<dbReference type="Pfam" id="PF00392">
    <property type="entry name" value="GntR"/>
    <property type="match status" value="1"/>
</dbReference>
<dbReference type="InterPro" id="IPR036390">
    <property type="entry name" value="WH_DNA-bd_sf"/>
</dbReference>
<dbReference type="SUPFAM" id="SSF46785">
    <property type="entry name" value="Winged helix' DNA-binding domain"/>
    <property type="match status" value="1"/>
</dbReference>
<dbReference type="SMART" id="SM00895">
    <property type="entry name" value="FCD"/>
    <property type="match status" value="1"/>
</dbReference>
<evidence type="ECO:0000256" key="1">
    <source>
        <dbReference type="ARBA" id="ARBA00023015"/>
    </source>
</evidence>
<dbReference type="Pfam" id="PF07729">
    <property type="entry name" value="FCD"/>
    <property type="match status" value="1"/>
</dbReference>
<comment type="caution">
    <text evidence="5">The sequence shown here is derived from an EMBL/GenBank/DDBJ whole genome shotgun (WGS) entry which is preliminary data.</text>
</comment>
<gene>
    <name evidence="5" type="ORF">ABT404_12285</name>
</gene>
<keyword evidence="3" id="KW-0804">Transcription</keyword>
<dbReference type="PANTHER" id="PTHR43537">
    <property type="entry name" value="TRANSCRIPTIONAL REGULATOR, GNTR FAMILY"/>
    <property type="match status" value="1"/>
</dbReference>
<evidence type="ECO:0000256" key="2">
    <source>
        <dbReference type="ARBA" id="ARBA00023125"/>
    </source>
</evidence>
<keyword evidence="6" id="KW-1185">Reference proteome</keyword>
<evidence type="ECO:0000256" key="3">
    <source>
        <dbReference type="ARBA" id="ARBA00023163"/>
    </source>
</evidence>
<dbReference type="EMBL" id="JBEPEK010000067">
    <property type="protein sequence ID" value="MER7180238.1"/>
    <property type="molecule type" value="Genomic_DNA"/>
</dbReference>
<accession>A0ABV1WU16</accession>
<dbReference type="Proteomes" id="UP001474181">
    <property type="component" value="Unassembled WGS sequence"/>
</dbReference>
<dbReference type="SUPFAM" id="SSF48008">
    <property type="entry name" value="GntR ligand-binding domain-like"/>
    <property type="match status" value="1"/>
</dbReference>
<proteinExistence type="predicted"/>
<keyword evidence="1" id="KW-0805">Transcription regulation</keyword>
<dbReference type="InterPro" id="IPR008920">
    <property type="entry name" value="TF_FadR/GntR_C"/>
</dbReference>
<dbReference type="PANTHER" id="PTHR43537:SF45">
    <property type="entry name" value="GNTR FAMILY REGULATORY PROTEIN"/>
    <property type="match status" value="1"/>
</dbReference>
<dbReference type="InterPro" id="IPR011711">
    <property type="entry name" value="GntR_C"/>
</dbReference>
<evidence type="ECO:0000313" key="6">
    <source>
        <dbReference type="Proteomes" id="UP001474181"/>
    </source>
</evidence>
<reference evidence="5 6" key="1">
    <citation type="submission" date="2024-06" db="EMBL/GenBank/DDBJ databases">
        <title>The Natural Products Discovery Center: Release of the First 8490 Sequenced Strains for Exploring Actinobacteria Biosynthetic Diversity.</title>
        <authorList>
            <person name="Kalkreuter E."/>
            <person name="Kautsar S.A."/>
            <person name="Yang D."/>
            <person name="Bader C.D."/>
            <person name="Teijaro C.N."/>
            <person name="Fluegel L."/>
            <person name="Davis C.M."/>
            <person name="Simpson J.R."/>
            <person name="Lauterbach L."/>
            <person name="Steele A.D."/>
            <person name="Gui C."/>
            <person name="Meng S."/>
            <person name="Li G."/>
            <person name="Viehrig K."/>
            <person name="Ye F."/>
            <person name="Su P."/>
            <person name="Kiefer A.F."/>
            <person name="Nichols A."/>
            <person name="Cepeda A.J."/>
            <person name="Yan W."/>
            <person name="Fan B."/>
            <person name="Jiang Y."/>
            <person name="Adhikari A."/>
            <person name="Zheng C.-J."/>
            <person name="Schuster L."/>
            <person name="Cowan T.M."/>
            <person name="Smanski M.J."/>
            <person name="Chevrette M.G."/>
            <person name="De Carvalho L.P.S."/>
            <person name="Shen B."/>
        </authorList>
    </citation>
    <scope>NUCLEOTIDE SEQUENCE [LARGE SCALE GENOMIC DNA]</scope>
    <source>
        <strain evidence="5 6">NPDC000234</strain>
    </source>
</reference>
<keyword evidence="2" id="KW-0238">DNA-binding</keyword>
<dbReference type="CDD" id="cd07377">
    <property type="entry name" value="WHTH_GntR"/>
    <property type="match status" value="1"/>
</dbReference>
<dbReference type="RefSeq" id="WP_350780127.1">
    <property type="nucleotide sequence ID" value="NZ_JBEPEK010000067.1"/>
</dbReference>
<dbReference type="InterPro" id="IPR036388">
    <property type="entry name" value="WH-like_DNA-bd_sf"/>
</dbReference>
<feature type="domain" description="HTH gntR-type" evidence="4">
    <location>
        <begin position="26"/>
        <end position="98"/>
    </location>
</feature>
<sequence length="271" mass="30056">MTQTDATEDLLGLFGGLPRPVISHPRRTSVEIHDHLRWLILDGLLPPGTELKQAELARVFDVSRTPLREAFRMLQEEGLIDADINHRGRVTGLDVADLDCLYAARISLEAMGVRVTAGRLTRQEVQEASAHLHDMDRADETGDAAAWHEAHRAFHCVLVCRCTPTVLRTITSYAERSERYLRALQDRHPGVFPQRRQEHYDLFAAVMAGAPERAAQLITRHLARTARRVIDDIAPGREAPDVGQATVMVCGEDLSAASSGNWTPVAKGVHT</sequence>
<organism evidence="5 6">
    <name type="scientific">Streptomyces hyaluromycini</name>
    <dbReference type="NCBI Taxonomy" id="1377993"/>
    <lineage>
        <taxon>Bacteria</taxon>
        <taxon>Bacillati</taxon>
        <taxon>Actinomycetota</taxon>
        <taxon>Actinomycetes</taxon>
        <taxon>Kitasatosporales</taxon>
        <taxon>Streptomycetaceae</taxon>
        <taxon>Streptomyces</taxon>
    </lineage>
</organism>
<dbReference type="Gene3D" id="1.20.120.530">
    <property type="entry name" value="GntR ligand-binding domain-like"/>
    <property type="match status" value="1"/>
</dbReference>
<dbReference type="PROSITE" id="PS50949">
    <property type="entry name" value="HTH_GNTR"/>
    <property type="match status" value="1"/>
</dbReference>